<reference evidence="1" key="1">
    <citation type="submission" date="2023-03" db="EMBL/GenBank/DDBJ databases">
        <title>Chromosome-level genomes of two armyworms, Mythimna separata and Mythimna loreyi, provide insights into the biosynthesis and reception of sex pheromones.</title>
        <authorList>
            <person name="Zhao H."/>
        </authorList>
    </citation>
    <scope>NUCLEOTIDE SEQUENCE</scope>
    <source>
        <strain evidence="1">BeijingLab</strain>
        <tissue evidence="1">Pupa</tissue>
    </source>
</reference>
<dbReference type="PANTHER" id="PTHR33539:SF1">
    <property type="entry name" value="UPF0764 PROTEIN C16ORF89"/>
    <property type="match status" value="1"/>
</dbReference>
<gene>
    <name evidence="1" type="ORF">PYW07_014797</name>
</gene>
<proteinExistence type="predicted"/>
<dbReference type="InterPro" id="IPR031751">
    <property type="entry name" value="DUF4735"/>
</dbReference>
<dbReference type="GO" id="GO:0005829">
    <property type="term" value="C:cytosol"/>
    <property type="evidence" value="ECO:0007669"/>
    <property type="project" value="TreeGrafter"/>
</dbReference>
<protein>
    <submittedName>
        <fullName evidence="1">Uncharacterized protein</fullName>
    </submittedName>
</protein>
<dbReference type="PANTHER" id="PTHR33539">
    <property type="entry name" value="UPF0764 PROTEIN C16ORF89"/>
    <property type="match status" value="1"/>
</dbReference>
<comment type="caution">
    <text evidence="1">The sequence shown here is derived from an EMBL/GenBank/DDBJ whole genome shotgun (WGS) entry which is preliminary data.</text>
</comment>
<dbReference type="EMBL" id="JARGEI010000003">
    <property type="protein sequence ID" value="KAJ8734246.1"/>
    <property type="molecule type" value="Genomic_DNA"/>
</dbReference>
<dbReference type="Proteomes" id="UP001231518">
    <property type="component" value="Chromosome 5"/>
</dbReference>
<organism evidence="1 2">
    <name type="scientific">Mythimna separata</name>
    <name type="common">Oriental armyworm</name>
    <name type="synonym">Pseudaletia separata</name>
    <dbReference type="NCBI Taxonomy" id="271217"/>
    <lineage>
        <taxon>Eukaryota</taxon>
        <taxon>Metazoa</taxon>
        <taxon>Ecdysozoa</taxon>
        <taxon>Arthropoda</taxon>
        <taxon>Hexapoda</taxon>
        <taxon>Insecta</taxon>
        <taxon>Pterygota</taxon>
        <taxon>Neoptera</taxon>
        <taxon>Endopterygota</taxon>
        <taxon>Lepidoptera</taxon>
        <taxon>Glossata</taxon>
        <taxon>Ditrysia</taxon>
        <taxon>Noctuoidea</taxon>
        <taxon>Noctuidae</taxon>
        <taxon>Noctuinae</taxon>
        <taxon>Hadenini</taxon>
        <taxon>Mythimna</taxon>
    </lineage>
</organism>
<evidence type="ECO:0000313" key="2">
    <source>
        <dbReference type="Proteomes" id="UP001231518"/>
    </source>
</evidence>
<accession>A0AAD8E0G8</accession>
<name>A0AAD8E0G8_MYTSE</name>
<sequence>MFMVEVNLKSMDGKRYDIPPKIRFRLEQILLKIEVLADYFHYMVQKHNDGKNKKYSQDMEIAKLFYNITTWPRPPDKFNTDLLNRTRIYSPKQLKKIYGKWKRYHNNVNDFAKSKPSPKESDECIQLLARNSISRELTDCRIPGHCEKILYEGSEYGYGLSHRLLFMAIARFSRNCIVFTEKVDQINTDKYCRRSFSEAQYIALNGFKLPDLMYEHITLCSLFGHAQFFRNSWIRRLLQFQTLEGCFSDKIAIGEFDADLLREGDNDEWKITNPEDIMNGQCNGHFTAVAAATLSSVLRYIFETYH</sequence>
<dbReference type="AlphaFoldDB" id="A0AAD8E0G8"/>
<dbReference type="Pfam" id="PF15882">
    <property type="entry name" value="DUF4735"/>
    <property type="match status" value="1"/>
</dbReference>
<evidence type="ECO:0000313" key="1">
    <source>
        <dbReference type="EMBL" id="KAJ8734246.1"/>
    </source>
</evidence>
<dbReference type="GO" id="GO:0016020">
    <property type="term" value="C:membrane"/>
    <property type="evidence" value="ECO:0007669"/>
    <property type="project" value="TreeGrafter"/>
</dbReference>
<keyword evidence="2" id="KW-1185">Reference proteome</keyword>